<evidence type="ECO:0000256" key="1">
    <source>
        <dbReference type="SAM" id="Phobius"/>
    </source>
</evidence>
<feature type="transmembrane region" description="Helical" evidence="1">
    <location>
        <begin position="119"/>
        <end position="136"/>
    </location>
</feature>
<keyword evidence="1" id="KW-1133">Transmembrane helix</keyword>
<dbReference type="PANTHER" id="PTHR22911:SF76">
    <property type="entry name" value="EAMA DOMAIN-CONTAINING PROTEIN"/>
    <property type="match status" value="1"/>
</dbReference>
<dbReference type="PANTHER" id="PTHR22911">
    <property type="entry name" value="ACYL-MALONYL CONDENSING ENZYME-RELATED"/>
    <property type="match status" value="1"/>
</dbReference>
<organism evidence="3">
    <name type="scientific">marine metagenome</name>
    <dbReference type="NCBI Taxonomy" id="408172"/>
    <lineage>
        <taxon>unclassified sequences</taxon>
        <taxon>metagenomes</taxon>
        <taxon>ecological metagenomes</taxon>
    </lineage>
</organism>
<evidence type="ECO:0000313" key="3">
    <source>
        <dbReference type="EMBL" id="SUZ49711.1"/>
    </source>
</evidence>
<dbReference type="InterPro" id="IPR037185">
    <property type="entry name" value="EmrE-like"/>
</dbReference>
<proteinExistence type="predicted"/>
<evidence type="ECO:0000259" key="2">
    <source>
        <dbReference type="Pfam" id="PF00892"/>
    </source>
</evidence>
<feature type="transmembrane region" description="Helical" evidence="1">
    <location>
        <begin position="178"/>
        <end position="197"/>
    </location>
</feature>
<feature type="transmembrane region" description="Helical" evidence="1">
    <location>
        <begin position="34"/>
        <end position="54"/>
    </location>
</feature>
<reference evidence="3" key="1">
    <citation type="submission" date="2018-05" db="EMBL/GenBank/DDBJ databases">
        <authorList>
            <person name="Lanie J.A."/>
            <person name="Ng W.-L."/>
            <person name="Kazmierczak K.M."/>
            <person name="Andrzejewski T.M."/>
            <person name="Davidsen T.M."/>
            <person name="Wayne K.J."/>
            <person name="Tettelin H."/>
            <person name="Glass J.I."/>
            <person name="Rusch D."/>
            <person name="Podicherti R."/>
            <person name="Tsui H.-C.T."/>
            <person name="Winkler M.E."/>
        </authorList>
    </citation>
    <scope>NUCLEOTIDE SEQUENCE</scope>
</reference>
<keyword evidence="1" id="KW-0472">Membrane</keyword>
<gene>
    <name evidence="3" type="ORF">METZ01_LOCUS2565</name>
</gene>
<feature type="transmembrane region" description="Helical" evidence="1">
    <location>
        <begin position="66"/>
        <end position="84"/>
    </location>
</feature>
<feature type="transmembrane region" description="Helical" evidence="1">
    <location>
        <begin position="209"/>
        <end position="231"/>
    </location>
</feature>
<dbReference type="AlphaFoldDB" id="A0A381N532"/>
<feature type="transmembrane region" description="Helical" evidence="1">
    <location>
        <begin position="90"/>
        <end position="107"/>
    </location>
</feature>
<feature type="transmembrane region" description="Helical" evidence="1">
    <location>
        <begin position="262"/>
        <end position="281"/>
    </location>
</feature>
<keyword evidence="1" id="KW-0812">Transmembrane</keyword>
<protein>
    <recommendedName>
        <fullName evidence="2">EamA domain-containing protein</fullName>
    </recommendedName>
</protein>
<dbReference type="SUPFAM" id="SSF103481">
    <property type="entry name" value="Multidrug resistance efflux transporter EmrE"/>
    <property type="match status" value="2"/>
</dbReference>
<sequence length="286" mass="31189">MFNNRIYPLLIIGLFAISTSPVIAKLLPYVPATVIAFWRMAIASGALWFYTSFFSYSPISPKNSRLVYLAGASLAMHFIFWFGALKLTSIANTTVLGIVAPAFTLLIEKLVYGKEINTLSTISLMIIFIGCIIVQGSDLGNFSGVGLGNIMAIVSAIFLGIVFLIGSRVRQNTGVLPYTKNLFTVSAIVLLFCSLLLDNSIVNYSIENYFWLLMLGLVPTLIGHTIFSYSIKFVSPTIIASIPLGEPIIASILAFILFNERIYSNVVIGGVVIGIGLILLIRNNKN</sequence>
<feature type="transmembrane region" description="Helical" evidence="1">
    <location>
        <begin position="238"/>
        <end position="256"/>
    </location>
</feature>
<dbReference type="Pfam" id="PF00892">
    <property type="entry name" value="EamA"/>
    <property type="match status" value="2"/>
</dbReference>
<name>A0A381N532_9ZZZZ</name>
<feature type="domain" description="EamA" evidence="2">
    <location>
        <begin position="147"/>
        <end position="281"/>
    </location>
</feature>
<accession>A0A381N532</accession>
<dbReference type="InterPro" id="IPR000620">
    <property type="entry name" value="EamA_dom"/>
</dbReference>
<feature type="transmembrane region" description="Helical" evidence="1">
    <location>
        <begin position="142"/>
        <end position="166"/>
    </location>
</feature>
<feature type="domain" description="EamA" evidence="2">
    <location>
        <begin position="8"/>
        <end position="134"/>
    </location>
</feature>
<dbReference type="EMBL" id="UINC01000132">
    <property type="protein sequence ID" value="SUZ49711.1"/>
    <property type="molecule type" value="Genomic_DNA"/>
</dbReference>
<dbReference type="GO" id="GO:0016020">
    <property type="term" value="C:membrane"/>
    <property type="evidence" value="ECO:0007669"/>
    <property type="project" value="InterPro"/>
</dbReference>